<evidence type="ECO:0000256" key="1">
    <source>
        <dbReference type="SAM" id="Coils"/>
    </source>
</evidence>
<gene>
    <name evidence="3" type="ORF">KUF71_025425</name>
</gene>
<dbReference type="EMBL" id="JAHWGI010000492">
    <property type="protein sequence ID" value="KAK3916132.1"/>
    <property type="molecule type" value="Genomic_DNA"/>
</dbReference>
<reference evidence="3" key="2">
    <citation type="journal article" date="2023" name="BMC Genomics">
        <title>Pest status, molecular evolution, and epigenetic factors derived from the genome assembly of Frankliniella fusca, a thysanopteran phytovirus vector.</title>
        <authorList>
            <person name="Catto M.A."/>
            <person name="Labadie P.E."/>
            <person name="Jacobson A.L."/>
            <person name="Kennedy G.G."/>
            <person name="Srinivasan R."/>
            <person name="Hunt B.G."/>
        </authorList>
    </citation>
    <scope>NUCLEOTIDE SEQUENCE</scope>
    <source>
        <strain evidence="3">PL_HMW_Pooled</strain>
    </source>
</reference>
<keyword evidence="4" id="KW-1185">Reference proteome</keyword>
<accession>A0AAE1LFE1</accession>
<protein>
    <submittedName>
        <fullName evidence="3">RTX-III toxin determinant D</fullName>
    </submittedName>
</protein>
<feature type="coiled-coil region" evidence="1">
    <location>
        <begin position="290"/>
        <end position="350"/>
    </location>
</feature>
<comment type="caution">
    <text evidence="3">The sequence shown here is derived from an EMBL/GenBank/DDBJ whole genome shotgun (WGS) entry which is preliminary data.</text>
</comment>
<dbReference type="Proteomes" id="UP001219518">
    <property type="component" value="Unassembled WGS sequence"/>
</dbReference>
<proteinExistence type="predicted"/>
<dbReference type="AlphaFoldDB" id="A0AAE1LFE1"/>
<evidence type="ECO:0000256" key="2">
    <source>
        <dbReference type="SAM" id="MobiDB-lite"/>
    </source>
</evidence>
<organism evidence="3 4">
    <name type="scientific">Frankliniella fusca</name>
    <dbReference type="NCBI Taxonomy" id="407009"/>
    <lineage>
        <taxon>Eukaryota</taxon>
        <taxon>Metazoa</taxon>
        <taxon>Ecdysozoa</taxon>
        <taxon>Arthropoda</taxon>
        <taxon>Hexapoda</taxon>
        <taxon>Insecta</taxon>
        <taxon>Pterygota</taxon>
        <taxon>Neoptera</taxon>
        <taxon>Paraneoptera</taxon>
        <taxon>Thysanoptera</taxon>
        <taxon>Terebrantia</taxon>
        <taxon>Thripoidea</taxon>
        <taxon>Thripidae</taxon>
        <taxon>Frankliniella</taxon>
    </lineage>
</organism>
<keyword evidence="1" id="KW-0175">Coiled coil</keyword>
<sequence>MQRSGGLFTVKFFQIPKVIKDLGAPSPLLEVESVDWAPSINLEPQSSVPSHNVSLLEIIKSNHQPQMNSEETTSKLTVSKSTVADIDLPQTQCDLEENTLTAEDLMCSHLLEISMKRSINTLPGLLWRYKHEEKSLEDKQSAPNANSYVIESDTSNRTAKLKGNKDVDSLKCLKSYLAKKEVPGAQSGNIPADASVMIHSLNGTDDSPKPSVGSDHPDIQATSNNIKNNTKSKHDQSLEVRKRKNSSFSERKSDYKILKTEHCSLKMKYNSLQKRHKYSLNLVYQLRKHLKSSEAENHNLIKKLEAATELSKEKLEELKMIKDIVSIKTAEILKLQAEFKSNLRKELRQEILREVVTFQNNLKYSPTLL</sequence>
<reference evidence="3" key="1">
    <citation type="submission" date="2021-07" db="EMBL/GenBank/DDBJ databases">
        <authorList>
            <person name="Catto M.A."/>
            <person name="Jacobson A."/>
            <person name="Kennedy G."/>
            <person name="Labadie P."/>
            <person name="Hunt B.G."/>
            <person name="Srinivasan R."/>
        </authorList>
    </citation>
    <scope>NUCLEOTIDE SEQUENCE</scope>
    <source>
        <strain evidence="3">PL_HMW_Pooled</strain>
        <tissue evidence="3">Head</tissue>
    </source>
</reference>
<evidence type="ECO:0000313" key="4">
    <source>
        <dbReference type="Proteomes" id="UP001219518"/>
    </source>
</evidence>
<evidence type="ECO:0000313" key="3">
    <source>
        <dbReference type="EMBL" id="KAK3916132.1"/>
    </source>
</evidence>
<feature type="region of interest" description="Disordered" evidence="2">
    <location>
        <begin position="199"/>
        <end position="247"/>
    </location>
</feature>
<name>A0AAE1LFE1_9NEOP</name>